<protein>
    <submittedName>
        <fullName evidence="1">Unnamed protein product</fullName>
    </submittedName>
</protein>
<dbReference type="AlphaFoldDB" id="A0AAN4YU44"/>
<proteinExistence type="predicted"/>
<comment type="caution">
    <text evidence="1">The sequence shown here is derived from an EMBL/GenBank/DDBJ whole genome shotgun (WGS) entry which is preliminary data.</text>
</comment>
<sequence>MISMLDPVPVSFTEDISSDFDAIVVDGVSGKVGVWVETTLFDQAGDPFAVVQVSDIHGLAIPDTSKIPGHEHAALGWVHAVVDLEDRVPGNFAWHFVVSWECGLVCLLPYGGFELYTPDSSIEGEEEASPLSVRVRVG</sequence>
<dbReference type="EMBL" id="BSYA01000205">
    <property type="protein sequence ID" value="GMG36591.1"/>
    <property type="molecule type" value="Genomic_DNA"/>
</dbReference>
<organism evidence="1 2">
    <name type="scientific">Aspergillus oryzae</name>
    <name type="common">Yellow koji mold</name>
    <dbReference type="NCBI Taxonomy" id="5062"/>
    <lineage>
        <taxon>Eukaryota</taxon>
        <taxon>Fungi</taxon>
        <taxon>Dikarya</taxon>
        <taxon>Ascomycota</taxon>
        <taxon>Pezizomycotina</taxon>
        <taxon>Eurotiomycetes</taxon>
        <taxon>Eurotiomycetidae</taxon>
        <taxon>Eurotiales</taxon>
        <taxon>Aspergillaceae</taxon>
        <taxon>Aspergillus</taxon>
        <taxon>Aspergillus subgen. Circumdati</taxon>
    </lineage>
</organism>
<gene>
    <name evidence="1" type="ORF">Aory04_001159800</name>
</gene>
<evidence type="ECO:0000313" key="1">
    <source>
        <dbReference type="EMBL" id="GMG36591.1"/>
    </source>
</evidence>
<name>A0AAN4YU44_ASPOZ</name>
<accession>A0AAN4YU44</accession>
<evidence type="ECO:0000313" key="2">
    <source>
        <dbReference type="Proteomes" id="UP001165205"/>
    </source>
</evidence>
<reference evidence="1" key="1">
    <citation type="submission" date="2023-04" db="EMBL/GenBank/DDBJ databases">
        <title>Aspergillus oryzae NBRC 4228.</title>
        <authorList>
            <person name="Ichikawa N."/>
            <person name="Sato H."/>
            <person name="Tonouchi N."/>
        </authorList>
    </citation>
    <scope>NUCLEOTIDE SEQUENCE</scope>
    <source>
        <strain evidence="1">NBRC 4228</strain>
    </source>
</reference>
<dbReference type="Proteomes" id="UP001165205">
    <property type="component" value="Unassembled WGS sequence"/>
</dbReference>